<evidence type="ECO:0000313" key="2">
    <source>
        <dbReference type="Proteomes" id="UP000530424"/>
    </source>
</evidence>
<protein>
    <recommendedName>
        <fullName evidence="3">DUF2785 domain-containing protein</fullName>
    </recommendedName>
</protein>
<dbReference type="InterPro" id="IPR021247">
    <property type="entry name" value="DUF2785"/>
</dbReference>
<dbReference type="AlphaFoldDB" id="A0A853C370"/>
<keyword evidence="2" id="KW-1185">Reference proteome</keyword>
<reference evidence="1 2" key="1">
    <citation type="submission" date="2020-07" db="EMBL/GenBank/DDBJ databases">
        <title>Sequencing the genomes of 1000 actinobacteria strains.</title>
        <authorList>
            <person name="Klenk H.-P."/>
        </authorList>
    </citation>
    <scope>NUCLEOTIDE SEQUENCE [LARGE SCALE GENOMIC DNA]</scope>
    <source>
        <strain evidence="1 2">DSM 103833</strain>
    </source>
</reference>
<evidence type="ECO:0008006" key="3">
    <source>
        <dbReference type="Google" id="ProtNLM"/>
    </source>
</evidence>
<evidence type="ECO:0000313" key="1">
    <source>
        <dbReference type="EMBL" id="NYJ02125.1"/>
    </source>
</evidence>
<dbReference type="Proteomes" id="UP000530424">
    <property type="component" value="Unassembled WGS sequence"/>
</dbReference>
<comment type="caution">
    <text evidence="1">The sequence shown here is derived from an EMBL/GenBank/DDBJ whole genome shotgun (WGS) entry which is preliminary data.</text>
</comment>
<gene>
    <name evidence="1" type="ORF">HNR19_002823</name>
</gene>
<sequence>MAKVDWSLLARLHRDGYSRPPAEHRITDLTAELTEMLGSPDPALRVELALELLTTWISAGVYDDLLPGLGDGIATGLMTGIGESGTDTVFRRSHSALVLAECIERDTERSLVPPNQVLNWGDRLAAWFTAERDLRSFVPEKGWANAVANGADAIGALGRSPHLRRAELTVLLEVIGERAANPLADVWSAGEADRLALASLSIMHRGIVPLDRVEAWTADLIDIARAEAPASVSGPGSPARANINAFLRALYLHLSLGRNQPPGRTDILLIVIERLRTAQPGFFGRR</sequence>
<proteinExistence type="predicted"/>
<accession>A0A853C370</accession>
<organism evidence="1 2">
    <name type="scientific">Nocardioides thalensis</name>
    <dbReference type="NCBI Taxonomy" id="1914755"/>
    <lineage>
        <taxon>Bacteria</taxon>
        <taxon>Bacillati</taxon>
        <taxon>Actinomycetota</taxon>
        <taxon>Actinomycetes</taxon>
        <taxon>Propionibacteriales</taxon>
        <taxon>Nocardioidaceae</taxon>
        <taxon>Nocardioides</taxon>
    </lineage>
</organism>
<name>A0A853C370_9ACTN</name>
<dbReference type="Pfam" id="PF10978">
    <property type="entry name" value="DUF2785"/>
    <property type="match status" value="1"/>
</dbReference>
<dbReference type="RefSeq" id="WP_179668531.1">
    <property type="nucleotide sequence ID" value="NZ_JACCFP010000001.1"/>
</dbReference>
<dbReference type="EMBL" id="JACCFP010000001">
    <property type="protein sequence ID" value="NYJ02125.1"/>
    <property type="molecule type" value="Genomic_DNA"/>
</dbReference>